<sequence>MPTKTHQPPCNLVALAYYNLPAQPYPIIQDSQYYHLPPH</sequence>
<evidence type="ECO:0000313" key="1">
    <source>
        <dbReference type="EMBL" id="MBW88317.1"/>
    </source>
</evidence>
<proteinExistence type="predicted"/>
<dbReference type="EMBL" id="GGEC01007834">
    <property type="protein sequence ID" value="MBW88317.1"/>
    <property type="molecule type" value="Transcribed_RNA"/>
</dbReference>
<organism evidence="1">
    <name type="scientific">Rhizophora mucronata</name>
    <name type="common">Asiatic mangrove</name>
    <dbReference type="NCBI Taxonomy" id="61149"/>
    <lineage>
        <taxon>Eukaryota</taxon>
        <taxon>Viridiplantae</taxon>
        <taxon>Streptophyta</taxon>
        <taxon>Embryophyta</taxon>
        <taxon>Tracheophyta</taxon>
        <taxon>Spermatophyta</taxon>
        <taxon>Magnoliopsida</taxon>
        <taxon>eudicotyledons</taxon>
        <taxon>Gunneridae</taxon>
        <taxon>Pentapetalae</taxon>
        <taxon>rosids</taxon>
        <taxon>fabids</taxon>
        <taxon>Malpighiales</taxon>
        <taxon>Rhizophoraceae</taxon>
        <taxon>Rhizophora</taxon>
    </lineage>
</organism>
<reference evidence="1" key="1">
    <citation type="submission" date="2018-02" db="EMBL/GenBank/DDBJ databases">
        <title>Rhizophora mucronata_Transcriptome.</title>
        <authorList>
            <person name="Meera S.P."/>
            <person name="Sreeshan A."/>
            <person name="Augustine A."/>
        </authorList>
    </citation>
    <scope>NUCLEOTIDE SEQUENCE</scope>
    <source>
        <tissue evidence="1">Leaf</tissue>
    </source>
</reference>
<protein>
    <submittedName>
        <fullName evidence="1">Uncharacterized protein</fullName>
    </submittedName>
</protein>
<name>A0A2P2J4J5_RHIMU</name>
<dbReference type="AlphaFoldDB" id="A0A2P2J4J5"/>
<dbReference type="EMBL" id="GGEC01007833">
    <property type="protein sequence ID" value="MBW88316.1"/>
    <property type="molecule type" value="Transcribed_RNA"/>
</dbReference>
<accession>A0A2P2J4J5</accession>